<keyword evidence="5" id="KW-1185">Reference proteome</keyword>
<dbReference type="Pfam" id="PF00823">
    <property type="entry name" value="PPE"/>
    <property type="match status" value="1"/>
</dbReference>
<feature type="domain" description="PPE" evidence="3">
    <location>
        <begin position="8"/>
        <end position="170"/>
    </location>
</feature>
<dbReference type="AlphaFoldDB" id="A0A243QE78"/>
<evidence type="ECO:0000313" key="5">
    <source>
        <dbReference type="Proteomes" id="UP000194632"/>
    </source>
</evidence>
<dbReference type="STRING" id="417102.CA982_06205"/>
<comment type="caution">
    <text evidence="4">The sequence shown here is derived from an EMBL/GenBank/DDBJ whole genome shotgun (WGS) entry which is preliminary data.</text>
</comment>
<sequence length="353" mass="35709">MIGFTGVNWDARPTEQLAADLGAGPGPSPLAEAGMAWAALATEVGEAGVEFAAVLARLGVHWQSAQSSAAFEKLTRLAPWFADVAAAAVENAARAESQAAAITVARLNMPDLAEVDVVEKLHEIATTATAVAPIIAGAAAQAERAVAHQRMRAARVMQTYESATEPVAAPWESAQPAPVLVSGEPLAAEQAAAARASAPPPQPPASVAPPGVAMPVGLGGAFLPPPEKLKYAPTIVASGSPQVAPTTPGGAPATSAPSQGPGVPPPVTPGMAATDRGAVVRTVAADAADLDSPDAPTSSASESVEQPATWAELATSDRPAAHYISEPDALDRPDVDPRYLSETLMLGNPGERR</sequence>
<gene>
    <name evidence="4" type="ORF">CA982_06205</name>
</gene>
<name>A0A243QE78_9ACTN</name>
<evidence type="ECO:0000313" key="4">
    <source>
        <dbReference type="EMBL" id="OUC79885.1"/>
    </source>
</evidence>
<proteinExistence type="inferred from homology"/>
<reference evidence="4 5" key="1">
    <citation type="submission" date="2017-05" db="EMBL/GenBank/DDBJ databases">
        <title>Biotechnological potential of actinobacteria isolated from South African environments.</title>
        <authorList>
            <person name="Le Roes-Hill M."/>
            <person name="Prins A."/>
            <person name="Durrell K.A."/>
        </authorList>
    </citation>
    <scope>NUCLEOTIDE SEQUENCE [LARGE SCALE GENOMIC DNA]</scope>
    <source>
        <strain evidence="4">BS2</strain>
    </source>
</reference>
<evidence type="ECO:0000259" key="3">
    <source>
        <dbReference type="Pfam" id="PF00823"/>
    </source>
</evidence>
<dbReference type="SUPFAM" id="SSF140459">
    <property type="entry name" value="PE/PPE dimer-like"/>
    <property type="match status" value="1"/>
</dbReference>
<dbReference type="OrthoDB" id="4760568at2"/>
<organism evidence="4 5">
    <name type="scientific">Gordonia lacunae</name>
    <dbReference type="NCBI Taxonomy" id="417102"/>
    <lineage>
        <taxon>Bacteria</taxon>
        <taxon>Bacillati</taxon>
        <taxon>Actinomycetota</taxon>
        <taxon>Actinomycetes</taxon>
        <taxon>Mycobacteriales</taxon>
        <taxon>Gordoniaceae</taxon>
        <taxon>Gordonia</taxon>
    </lineage>
</organism>
<protein>
    <recommendedName>
        <fullName evidence="3">PPE domain-containing protein</fullName>
    </recommendedName>
</protein>
<feature type="region of interest" description="Disordered" evidence="2">
    <location>
        <begin position="289"/>
        <end position="336"/>
    </location>
</feature>
<dbReference type="Gene3D" id="1.20.1260.20">
    <property type="entry name" value="PPE superfamily"/>
    <property type="match status" value="1"/>
</dbReference>
<feature type="region of interest" description="Disordered" evidence="2">
    <location>
        <begin position="240"/>
        <end position="265"/>
    </location>
</feature>
<dbReference type="EMBL" id="NGFO01000005">
    <property type="protein sequence ID" value="OUC79885.1"/>
    <property type="molecule type" value="Genomic_DNA"/>
</dbReference>
<dbReference type="InterPro" id="IPR038332">
    <property type="entry name" value="PPE_sf"/>
</dbReference>
<dbReference type="InterPro" id="IPR000030">
    <property type="entry name" value="PPE_dom"/>
</dbReference>
<dbReference type="Proteomes" id="UP000194632">
    <property type="component" value="Unassembled WGS sequence"/>
</dbReference>
<evidence type="ECO:0000256" key="2">
    <source>
        <dbReference type="SAM" id="MobiDB-lite"/>
    </source>
</evidence>
<dbReference type="RefSeq" id="WP_086534458.1">
    <property type="nucleotide sequence ID" value="NZ_NGFO01000005.1"/>
</dbReference>
<comment type="similarity">
    <text evidence="1">Belongs to the mycobacterial PPE family.</text>
</comment>
<accession>A0A243QE78</accession>
<evidence type="ECO:0000256" key="1">
    <source>
        <dbReference type="ARBA" id="ARBA00010652"/>
    </source>
</evidence>